<dbReference type="AlphaFoldDB" id="A0A9J5WKE4"/>
<sequence>MTLEIWITKRSMDYITGKLAKWGVYLLRGLFDLENGPICPSGLTNSIVKVSTDVHKKIQQK</sequence>
<protein>
    <submittedName>
        <fullName evidence="1">Uncharacterized protein</fullName>
    </submittedName>
</protein>
<gene>
    <name evidence="1" type="ORF">H5410_056503</name>
</gene>
<evidence type="ECO:0000313" key="1">
    <source>
        <dbReference type="EMBL" id="KAG5576369.1"/>
    </source>
</evidence>
<proteinExistence type="predicted"/>
<evidence type="ECO:0000313" key="2">
    <source>
        <dbReference type="Proteomes" id="UP000824120"/>
    </source>
</evidence>
<dbReference type="Proteomes" id="UP000824120">
    <property type="component" value="Chromosome 11"/>
</dbReference>
<name>A0A9J5WKE4_SOLCO</name>
<reference evidence="1 2" key="1">
    <citation type="submission" date="2020-09" db="EMBL/GenBank/DDBJ databases">
        <title>De no assembly of potato wild relative species, Solanum commersonii.</title>
        <authorList>
            <person name="Cho K."/>
        </authorList>
    </citation>
    <scope>NUCLEOTIDE SEQUENCE [LARGE SCALE GENOMIC DNA]</scope>
    <source>
        <strain evidence="1">LZ3.2</strain>
        <tissue evidence="1">Leaf</tissue>
    </source>
</reference>
<comment type="caution">
    <text evidence="1">The sequence shown here is derived from an EMBL/GenBank/DDBJ whole genome shotgun (WGS) entry which is preliminary data.</text>
</comment>
<keyword evidence="2" id="KW-1185">Reference proteome</keyword>
<accession>A0A9J5WKE4</accession>
<organism evidence="1 2">
    <name type="scientific">Solanum commersonii</name>
    <name type="common">Commerson's wild potato</name>
    <name type="synonym">Commerson's nightshade</name>
    <dbReference type="NCBI Taxonomy" id="4109"/>
    <lineage>
        <taxon>Eukaryota</taxon>
        <taxon>Viridiplantae</taxon>
        <taxon>Streptophyta</taxon>
        <taxon>Embryophyta</taxon>
        <taxon>Tracheophyta</taxon>
        <taxon>Spermatophyta</taxon>
        <taxon>Magnoliopsida</taxon>
        <taxon>eudicotyledons</taxon>
        <taxon>Gunneridae</taxon>
        <taxon>Pentapetalae</taxon>
        <taxon>asterids</taxon>
        <taxon>lamiids</taxon>
        <taxon>Solanales</taxon>
        <taxon>Solanaceae</taxon>
        <taxon>Solanoideae</taxon>
        <taxon>Solaneae</taxon>
        <taxon>Solanum</taxon>
    </lineage>
</organism>
<dbReference type="EMBL" id="JACXVP010000011">
    <property type="protein sequence ID" value="KAG5576369.1"/>
    <property type="molecule type" value="Genomic_DNA"/>
</dbReference>